<sequence>MSEIGQKLRDARIDKGYTLDDLQQITKIQKRYLIAIEEGNFEALPGDFYVRAFVKQYADTVGLDSEQLLNEFNDTIPQPQPQEYIEPTEDENKANTRTRTRNHDNGFARFSRYLPTIIIVAVVVVIVGVIYAFAIGNRDRNKSVIQESSSMTVSSESSSKASSQSSSSSSQAASSSSAKKASSANKKSTTKPKMTVTSETTTSAAFTYSNAPTNNTLVLHASDTKTAWVAVTAGGTQIWQGTLQSAPQSITIPSGTTSFTIQTGNAENTKAKINGKNFNLDPNNVGGFVKTITVTMTTAAASSSAATSSSQATTQTSN</sequence>
<dbReference type="Pfam" id="PF13464">
    <property type="entry name" value="RodZ_C"/>
    <property type="match status" value="1"/>
</dbReference>
<dbReference type="InterPro" id="IPR010982">
    <property type="entry name" value="Lambda_DNA-bd_dom_sf"/>
</dbReference>
<dbReference type="PANTHER" id="PTHR34475:SF1">
    <property type="entry name" value="CYTOSKELETON PROTEIN RODZ"/>
    <property type="match status" value="1"/>
</dbReference>
<evidence type="ECO:0000313" key="4">
    <source>
        <dbReference type="EMBL" id="QEA53217.1"/>
    </source>
</evidence>
<evidence type="ECO:0000256" key="2">
    <source>
        <dbReference type="SAM" id="Phobius"/>
    </source>
</evidence>
<dbReference type="EMBL" id="CP042392">
    <property type="protein sequence ID" value="QEA53217.1"/>
    <property type="molecule type" value="Genomic_DNA"/>
</dbReference>
<gene>
    <name evidence="4" type="ORF">FGL77_07835</name>
</gene>
<reference evidence="4 5" key="1">
    <citation type="submission" date="2019-06" db="EMBL/GenBank/DDBJ databases">
        <title>Genome analyses of bacteria isolated from kimchi.</title>
        <authorList>
            <person name="Lee S."/>
            <person name="Ahn S."/>
            <person name="Roh S."/>
        </authorList>
    </citation>
    <scope>NUCLEOTIDE SEQUENCE [LARGE SCALE GENOMIC DNA]</scope>
    <source>
        <strain evidence="4 5">CBA3616</strain>
    </source>
</reference>
<keyword evidence="2" id="KW-0472">Membrane</keyword>
<dbReference type="InterPro" id="IPR050400">
    <property type="entry name" value="Bact_Cytoskel_RodZ"/>
</dbReference>
<dbReference type="RefSeq" id="WP_146989451.1">
    <property type="nucleotide sequence ID" value="NZ_CP042392.1"/>
</dbReference>
<dbReference type="InterPro" id="IPR025194">
    <property type="entry name" value="RodZ-like_C"/>
</dbReference>
<evidence type="ECO:0000259" key="3">
    <source>
        <dbReference type="Pfam" id="PF13464"/>
    </source>
</evidence>
<proteinExistence type="predicted"/>
<accession>A0A5B8TFC3</accession>
<keyword evidence="2" id="KW-0812">Transmembrane</keyword>
<feature type="transmembrane region" description="Helical" evidence="2">
    <location>
        <begin position="113"/>
        <end position="134"/>
    </location>
</feature>
<evidence type="ECO:0000256" key="1">
    <source>
        <dbReference type="SAM" id="MobiDB-lite"/>
    </source>
</evidence>
<keyword evidence="2" id="KW-1133">Transmembrane helix</keyword>
<dbReference type="Gene3D" id="1.10.260.40">
    <property type="entry name" value="lambda repressor-like DNA-binding domains"/>
    <property type="match status" value="1"/>
</dbReference>
<name>A0A5B8TFC3_9LACO</name>
<evidence type="ECO:0000313" key="5">
    <source>
        <dbReference type="Proteomes" id="UP000321772"/>
    </source>
</evidence>
<dbReference type="AlphaFoldDB" id="A0A5B8TFC3"/>
<feature type="domain" description="Cytoskeleton protein RodZ-like C-terminal" evidence="3">
    <location>
        <begin position="224"/>
        <end position="291"/>
    </location>
</feature>
<organism evidence="4 5">
    <name type="scientific">Loigolactobacillus coryniformis</name>
    <dbReference type="NCBI Taxonomy" id="1610"/>
    <lineage>
        <taxon>Bacteria</taxon>
        <taxon>Bacillati</taxon>
        <taxon>Bacillota</taxon>
        <taxon>Bacilli</taxon>
        <taxon>Lactobacillales</taxon>
        <taxon>Lactobacillaceae</taxon>
        <taxon>Loigolactobacillus</taxon>
    </lineage>
</organism>
<protein>
    <submittedName>
        <fullName evidence="4">Helix-turn-helix domain-containing protein</fullName>
    </submittedName>
</protein>
<feature type="region of interest" description="Disordered" evidence="1">
    <location>
        <begin position="150"/>
        <end position="196"/>
    </location>
</feature>
<dbReference type="Pfam" id="PF13413">
    <property type="entry name" value="HTH_25"/>
    <property type="match status" value="1"/>
</dbReference>
<dbReference type="PANTHER" id="PTHR34475">
    <property type="match status" value="1"/>
</dbReference>
<dbReference type="SUPFAM" id="SSF47413">
    <property type="entry name" value="lambda repressor-like DNA-binding domains"/>
    <property type="match status" value="1"/>
</dbReference>
<feature type="region of interest" description="Disordered" evidence="1">
    <location>
        <begin position="76"/>
        <end position="103"/>
    </location>
</feature>
<dbReference type="GO" id="GO:0003677">
    <property type="term" value="F:DNA binding"/>
    <property type="evidence" value="ECO:0007669"/>
    <property type="project" value="InterPro"/>
</dbReference>
<feature type="compositionally biased region" description="Low complexity" evidence="1">
    <location>
        <begin position="150"/>
        <end position="187"/>
    </location>
</feature>
<dbReference type="Proteomes" id="UP000321772">
    <property type="component" value="Chromosome"/>
</dbReference>